<dbReference type="RefSeq" id="XP_014159337.1">
    <property type="nucleotide sequence ID" value="XM_014303862.1"/>
</dbReference>
<dbReference type="eggNOG" id="KOG3151">
    <property type="taxonomic scope" value="Eukaryota"/>
</dbReference>
<feature type="domain" description="CSN8/PSMD8/EIF3K" evidence="2">
    <location>
        <begin position="97"/>
        <end position="177"/>
    </location>
</feature>
<dbReference type="GO" id="GO:0043161">
    <property type="term" value="P:proteasome-mediated ubiquitin-dependent protein catabolic process"/>
    <property type="evidence" value="ECO:0007669"/>
    <property type="project" value="TreeGrafter"/>
</dbReference>
<dbReference type="InterPro" id="IPR033464">
    <property type="entry name" value="CSN8_PSD8_EIF3K"/>
</dbReference>
<evidence type="ECO:0000313" key="3">
    <source>
        <dbReference type="EMBL" id="KNC85435.1"/>
    </source>
</evidence>
<dbReference type="EMBL" id="KQ241702">
    <property type="protein sequence ID" value="KNC85435.1"/>
    <property type="molecule type" value="Genomic_DNA"/>
</dbReference>
<dbReference type="GeneID" id="25902889"/>
<organism evidence="3 4">
    <name type="scientific">Sphaeroforma arctica JP610</name>
    <dbReference type="NCBI Taxonomy" id="667725"/>
    <lineage>
        <taxon>Eukaryota</taxon>
        <taxon>Ichthyosporea</taxon>
        <taxon>Ichthyophonida</taxon>
        <taxon>Sphaeroforma</taxon>
    </lineage>
</organism>
<evidence type="ECO:0000313" key="4">
    <source>
        <dbReference type="Proteomes" id="UP000054560"/>
    </source>
</evidence>
<dbReference type="GO" id="GO:0005829">
    <property type="term" value="C:cytosol"/>
    <property type="evidence" value="ECO:0007669"/>
    <property type="project" value="TreeGrafter"/>
</dbReference>
<keyword evidence="1" id="KW-0647">Proteasome</keyword>
<name>A0A0L0G8V6_9EUKA</name>
<evidence type="ECO:0000256" key="1">
    <source>
        <dbReference type="ARBA" id="ARBA00022942"/>
    </source>
</evidence>
<dbReference type="InterPro" id="IPR006746">
    <property type="entry name" value="26S_Psome_Rpn12"/>
</dbReference>
<gene>
    <name evidence="3" type="ORF">SARC_02385</name>
</gene>
<dbReference type="GO" id="GO:0005634">
    <property type="term" value="C:nucleus"/>
    <property type="evidence" value="ECO:0007669"/>
    <property type="project" value="TreeGrafter"/>
</dbReference>
<dbReference type="Proteomes" id="UP000054560">
    <property type="component" value="Unassembled WGS sequence"/>
</dbReference>
<reference evidence="3 4" key="1">
    <citation type="submission" date="2011-02" db="EMBL/GenBank/DDBJ databases">
        <title>The Genome Sequence of Sphaeroforma arctica JP610.</title>
        <authorList>
            <consortium name="The Broad Institute Genome Sequencing Platform"/>
            <person name="Russ C."/>
            <person name="Cuomo C."/>
            <person name="Young S.K."/>
            <person name="Zeng Q."/>
            <person name="Gargeya S."/>
            <person name="Alvarado L."/>
            <person name="Berlin A."/>
            <person name="Chapman S.B."/>
            <person name="Chen Z."/>
            <person name="Freedman E."/>
            <person name="Gellesch M."/>
            <person name="Goldberg J."/>
            <person name="Griggs A."/>
            <person name="Gujja S."/>
            <person name="Heilman E."/>
            <person name="Heiman D."/>
            <person name="Howarth C."/>
            <person name="Mehta T."/>
            <person name="Neiman D."/>
            <person name="Pearson M."/>
            <person name="Roberts A."/>
            <person name="Saif S."/>
            <person name="Shea T."/>
            <person name="Shenoy N."/>
            <person name="Sisk P."/>
            <person name="Stolte C."/>
            <person name="Sykes S."/>
            <person name="White J."/>
            <person name="Yandava C."/>
            <person name="Burger G."/>
            <person name="Gray M.W."/>
            <person name="Holland P.W.H."/>
            <person name="King N."/>
            <person name="Lang F.B.F."/>
            <person name="Roger A.J."/>
            <person name="Ruiz-Trillo I."/>
            <person name="Haas B."/>
            <person name="Nusbaum C."/>
            <person name="Birren B."/>
        </authorList>
    </citation>
    <scope>NUCLEOTIDE SEQUENCE [LARGE SCALE GENOMIC DNA]</scope>
    <source>
        <strain evidence="3 4">JP610</strain>
    </source>
</reference>
<dbReference type="STRING" id="667725.A0A0L0G8V6"/>
<dbReference type="GO" id="GO:0008541">
    <property type="term" value="C:proteasome regulatory particle, lid subcomplex"/>
    <property type="evidence" value="ECO:0007669"/>
    <property type="project" value="TreeGrafter"/>
</dbReference>
<dbReference type="AlphaFoldDB" id="A0A0L0G8V6"/>
<protein>
    <recommendedName>
        <fullName evidence="2">CSN8/PSMD8/EIF3K domain-containing protein</fullName>
    </recommendedName>
</protein>
<dbReference type="OrthoDB" id="409122at2759"/>
<dbReference type="PANTHER" id="PTHR12387:SF0">
    <property type="entry name" value="26S PROTEASOME NON-ATPASE REGULATORY SUBUNIT 8"/>
    <property type="match status" value="1"/>
</dbReference>
<dbReference type="Pfam" id="PF10075">
    <property type="entry name" value="CSN8_PSD8_EIF3K"/>
    <property type="match status" value="1"/>
</dbReference>
<dbReference type="PANTHER" id="PTHR12387">
    <property type="entry name" value="26S PROTEASOME NON-ATPASE REGULATORY SUBUNIT 8"/>
    <property type="match status" value="1"/>
</dbReference>
<accession>A0A0L0G8V6</accession>
<keyword evidence="4" id="KW-1185">Reference proteome</keyword>
<sequence>MSFYVDTLKAEWARSNPDLSKVGKLLTQTKISLLSIQVAPGSSLPSTADMLLARDVLEIGALYSNKAEDPNAFERYFLQLKTYYFDLVSILPESNNKWEIVGMNLMRLLAYNELSLFHTELEVLDVNVLNDIRCVAYPVALERYLIEGAYNRIFKAKAELPSPAFSFFFEKLAVTVRYVYEITRH</sequence>
<evidence type="ECO:0000259" key="2">
    <source>
        <dbReference type="Pfam" id="PF10075"/>
    </source>
</evidence>
<proteinExistence type="predicted"/>
<dbReference type="Gene3D" id="1.25.40.990">
    <property type="match status" value="1"/>
</dbReference>